<dbReference type="EMBL" id="AYRZ02000003">
    <property type="protein sequence ID" value="PHT86703.1"/>
    <property type="molecule type" value="Genomic_DNA"/>
</dbReference>
<accession>A0A2G2ZXJ1</accession>
<keyword evidence="3" id="KW-1185">Reference proteome</keyword>
<evidence type="ECO:0000256" key="1">
    <source>
        <dbReference type="ARBA" id="ARBA00022533"/>
    </source>
</evidence>
<comment type="caution">
    <text evidence="2">The sequence shown here is derived from an EMBL/GenBank/DDBJ whole genome shotgun (WGS) entry which is preliminary data.</text>
</comment>
<dbReference type="Proteomes" id="UP000222542">
    <property type="component" value="Unassembled WGS sequence"/>
</dbReference>
<dbReference type="STRING" id="4072.A0A2G2ZXJ1"/>
<sequence>MSRLLFSLDIRHDILENIGCDGENMLPIFAEFLQMVLLMMTSGCKRASILVVKESELLKSLLTEGKSGIHIIPVFILVDPKRDMIEQVINKSFGFDTTIEEAQRAINAAHVEAQSAENDIGLLKLMGR</sequence>
<protein>
    <submittedName>
        <fullName evidence="2">Uncharacterized protein</fullName>
    </submittedName>
</protein>
<dbReference type="GO" id="GO:0003872">
    <property type="term" value="F:6-phosphofructokinase activity"/>
    <property type="evidence" value="ECO:0007669"/>
    <property type="project" value="InterPro"/>
</dbReference>
<proteinExistence type="predicted"/>
<dbReference type="InterPro" id="IPR035966">
    <property type="entry name" value="PKF_sf"/>
</dbReference>
<dbReference type="AlphaFoldDB" id="A0A2G2ZXJ1"/>
<organism evidence="2 3">
    <name type="scientific">Capsicum annuum</name>
    <name type="common">Capsicum pepper</name>
    <dbReference type="NCBI Taxonomy" id="4072"/>
    <lineage>
        <taxon>Eukaryota</taxon>
        <taxon>Viridiplantae</taxon>
        <taxon>Streptophyta</taxon>
        <taxon>Embryophyta</taxon>
        <taxon>Tracheophyta</taxon>
        <taxon>Spermatophyta</taxon>
        <taxon>Magnoliopsida</taxon>
        <taxon>eudicotyledons</taxon>
        <taxon>Gunneridae</taxon>
        <taxon>Pentapetalae</taxon>
        <taxon>asterids</taxon>
        <taxon>lamiids</taxon>
        <taxon>Solanales</taxon>
        <taxon>Solanaceae</taxon>
        <taxon>Solanoideae</taxon>
        <taxon>Capsiceae</taxon>
        <taxon>Capsicum</taxon>
    </lineage>
</organism>
<gene>
    <name evidence="2" type="ORF">T459_08809</name>
</gene>
<dbReference type="Gene3D" id="3.40.50.460">
    <property type="entry name" value="Phosphofructokinase domain"/>
    <property type="match status" value="1"/>
</dbReference>
<reference evidence="2 3" key="2">
    <citation type="journal article" date="2017" name="Genome Biol.">
        <title>New reference genome sequences of hot pepper reveal the massive evolution of plant disease-resistance genes by retroduplication.</title>
        <authorList>
            <person name="Kim S."/>
            <person name="Park J."/>
            <person name="Yeom S.I."/>
            <person name="Kim Y.M."/>
            <person name="Seo E."/>
            <person name="Kim K.T."/>
            <person name="Kim M.S."/>
            <person name="Lee J.M."/>
            <person name="Cheong K."/>
            <person name="Shin H.S."/>
            <person name="Kim S.B."/>
            <person name="Han K."/>
            <person name="Lee J."/>
            <person name="Park M."/>
            <person name="Lee H.A."/>
            <person name="Lee H.Y."/>
            <person name="Lee Y."/>
            <person name="Oh S."/>
            <person name="Lee J.H."/>
            <person name="Choi E."/>
            <person name="Choi E."/>
            <person name="Lee S.E."/>
            <person name="Jeon J."/>
            <person name="Kim H."/>
            <person name="Choi G."/>
            <person name="Song H."/>
            <person name="Lee J."/>
            <person name="Lee S.C."/>
            <person name="Kwon J.K."/>
            <person name="Lee H.Y."/>
            <person name="Koo N."/>
            <person name="Hong Y."/>
            <person name="Kim R.W."/>
            <person name="Kang W.H."/>
            <person name="Huh J.H."/>
            <person name="Kang B.C."/>
            <person name="Yang T.J."/>
            <person name="Lee Y.H."/>
            <person name="Bennetzen J.L."/>
            <person name="Choi D."/>
        </authorList>
    </citation>
    <scope>NUCLEOTIDE SEQUENCE [LARGE SCALE GENOMIC DNA]</scope>
    <source>
        <strain evidence="3">cv. CM334</strain>
    </source>
</reference>
<reference evidence="2 3" key="1">
    <citation type="journal article" date="2014" name="Nat. Genet.">
        <title>Genome sequence of the hot pepper provides insights into the evolution of pungency in Capsicum species.</title>
        <authorList>
            <person name="Kim S."/>
            <person name="Park M."/>
            <person name="Yeom S.I."/>
            <person name="Kim Y.M."/>
            <person name="Lee J.M."/>
            <person name="Lee H.A."/>
            <person name="Seo E."/>
            <person name="Choi J."/>
            <person name="Cheong K."/>
            <person name="Kim K.T."/>
            <person name="Jung K."/>
            <person name="Lee G.W."/>
            <person name="Oh S.K."/>
            <person name="Bae C."/>
            <person name="Kim S.B."/>
            <person name="Lee H.Y."/>
            <person name="Kim S.Y."/>
            <person name="Kim M.S."/>
            <person name="Kang B.C."/>
            <person name="Jo Y.D."/>
            <person name="Yang H.B."/>
            <person name="Jeong H.J."/>
            <person name="Kang W.H."/>
            <person name="Kwon J.K."/>
            <person name="Shin C."/>
            <person name="Lim J.Y."/>
            <person name="Park J.H."/>
            <person name="Huh J.H."/>
            <person name="Kim J.S."/>
            <person name="Kim B.D."/>
            <person name="Cohen O."/>
            <person name="Paran I."/>
            <person name="Suh M.C."/>
            <person name="Lee S.B."/>
            <person name="Kim Y.K."/>
            <person name="Shin Y."/>
            <person name="Noh S.J."/>
            <person name="Park J."/>
            <person name="Seo Y.S."/>
            <person name="Kwon S.Y."/>
            <person name="Kim H.A."/>
            <person name="Park J.M."/>
            <person name="Kim H.J."/>
            <person name="Choi S.B."/>
            <person name="Bosland P.W."/>
            <person name="Reeves G."/>
            <person name="Jo S.H."/>
            <person name="Lee B.W."/>
            <person name="Cho H.T."/>
            <person name="Choi H.S."/>
            <person name="Lee M.S."/>
            <person name="Yu Y."/>
            <person name="Do Choi Y."/>
            <person name="Park B.S."/>
            <person name="van Deynze A."/>
            <person name="Ashrafi H."/>
            <person name="Hill T."/>
            <person name="Kim W.T."/>
            <person name="Pai H.S."/>
            <person name="Ahn H.K."/>
            <person name="Yeam I."/>
            <person name="Giovannoni J.J."/>
            <person name="Rose J.K."/>
            <person name="Sorensen I."/>
            <person name="Lee S.J."/>
            <person name="Kim R.W."/>
            <person name="Choi I.Y."/>
            <person name="Choi B.S."/>
            <person name="Lim J.S."/>
            <person name="Lee Y.H."/>
            <person name="Choi D."/>
        </authorList>
    </citation>
    <scope>NUCLEOTIDE SEQUENCE [LARGE SCALE GENOMIC DNA]</scope>
    <source>
        <strain evidence="3">cv. CM334</strain>
    </source>
</reference>
<keyword evidence="1" id="KW-0021">Allosteric enzyme</keyword>
<dbReference type="PANTHER" id="PTHR45770">
    <property type="entry name" value="ATP-DEPENDENT 6-PHOSPHOFRUCTOKINASE 1"/>
    <property type="match status" value="1"/>
</dbReference>
<dbReference type="Gramene" id="PHT86703">
    <property type="protein sequence ID" value="PHT86703"/>
    <property type="gene ID" value="T459_08809"/>
</dbReference>
<name>A0A2G2ZXJ1_CAPAN</name>
<evidence type="ECO:0000313" key="3">
    <source>
        <dbReference type="Proteomes" id="UP000222542"/>
    </source>
</evidence>
<dbReference type="InterPro" id="IPR050929">
    <property type="entry name" value="PFKA"/>
</dbReference>
<evidence type="ECO:0000313" key="2">
    <source>
        <dbReference type="EMBL" id="PHT86703.1"/>
    </source>
</evidence>
<dbReference type="SUPFAM" id="SSF53784">
    <property type="entry name" value="Phosphofructokinase"/>
    <property type="match status" value="1"/>
</dbReference>